<reference evidence="1" key="1">
    <citation type="submission" date="2024-02" db="EMBL/GenBank/DDBJ databases">
        <title>Metagenome Assembled Genome of Zalaria obscura JY119.</title>
        <authorList>
            <person name="Vighnesh L."/>
            <person name="Jagadeeshwari U."/>
            <person name="Venkata Ramana C."/>
            <person name="Sasikala C."/>
        </authorList>
    </citation>
    <scope>NUCLEOTIDE SEQUENCE</scope>
    <source>
        <strain evidence="1">JY119</strain>
    </source>
</reference>
<dbReference type="EMBL" id="JAMKPW020000014">
    <property type="protein sequence ID" value="KAK8211423.1"/>
    <property type="molecule type" value="Genomic_DNA"/>
</dbReference>
<proteinExistence type="predicted"/>
<organism evidence="1 2">
    <name type="scientific">Zalaria obscura</name>
    <dbReference type="NCBI Taxonomy" id="2024903"/>
    <lineage>
        <taxon>Eukaryota</taxon>
        <taxon>Fungi</taxon>
        <taxon>Dikarya</taxon>
        <taxon>Ascomycota</taxon>
        <taxon>Pezizomycotina</taxon>
        <taxon>Dothideomycetes</taxon>
        <taxon>Dothideomycetidae</taxon>
        <taxon>Dothideales</taxon>
        <taxon>Zalariaceae</taxon>
        <taxon>Zalaria</taxon>
    </lineage>
</organism>
<accession>A0ACC3SFV8</accession>
<evidence type="ECO:0000313" key="2">
    <source>
        <dbReference type="Proteomes" id="UP001320706"/>
    </source>
</evidence>
<dbReference type="Proteomes" id="UP001320706">
    <property type="component" value="Unassembled WGS sequence"/>
</dbReference>
<gene>
    <name evidence="1" type="ORF">M8818_003390</name>
</gene>
<name>A0ACC3SFV8_9PEZI</name>
<protein>
    <submittedName>
        <fullName evidence="1">Uncharacterized protein</fullName>
    </submittedName>
</protein>
<comment type="caution">
    <text evidence="1">The sequence shown here is derived from an EMBL/GenBank/DDBJ whole genome shotgun (WGS) entry which is preliminary data.</text>
</comment>
<evidence type="ECO:0000313" key="1">
    <source>
        <dbReference type="EMBL" id="KAK8211423.1"/>
    </source>
</evidence>
<keyword evidence="2" id="KW-1185">Reference proteome</keyword>
<sequence>MPELGGSADAQATVAVSDTESTVSATAYPTEIATPTEFLSTSASASTTFSIGPDICYDQDTESIYTCGDPIPSTTGSLPTTTLTSSSTSIVYITETITPAPGYGFPFVVASSSATSTATSNPSTSGPPTTTTTPTPVSDSAVPTSVGDSTASDTSFSTLTSIPSISFSFPAFGAITPVVSVPSPLNATTDSSATSTTDPALAGAEAPSTFGETSSSTFSTVVSSAFASATPSVANTEARYAFNSTASDNVAVYYGATSNTTVSALTSLCSNPSVDIVILAFVSTFFTPTGGPTASFGPGCYSSTPSQQLHMPGLQNCTALSPAISACQAAGKKVLVSLGGYGAASTFPTQASAIQFASNLWSLFGAGTALDPTLRPFGDTVVDGFDLDNESNDPAFYADFAAALRAQFANDNSKPYYLSAAPQCPFPDASIPLDALALTDWVFVQFYDNPQCNLDTDGFQASFANWSAEIAAVSEATRVFVGAPAWPWAEGIGYVEGPLLPTRIGLVDELGVGNFGGVMLWDGSNALLNVDAEGDDYLVWAKTSLDT</sequence>